<evidence type="ECO:0000256" key="3">
    <source>
        <dbReference type="ARBA" id="ARBA00022475"/>
    </source>
</evidence>
<comment type="caution">
    <text evidence="9">The sequence shown here is derived from an EMBL/GenBank/DDBJ whole genome shotgun (WGS) entry which is preliminary data.</text>
</comment>
<evidence type="ECO:0000259" key="8">
    <source>
        <dbReference type="PROSITE" id="PS50928"/>
    </source>
</evidence>
<evidence type="ECO:0000313" key="9">
    <source>
        <dbReference type="EMBL" id="MCJ2543046.1"/>
    </source>
</evidence>
<evidence type="ECO:0000256" key="2">
    <source>
        <dbReference type="ARBA" id="ARBA00022448"/>
    </source>
</evidence>
<keyword evidence="5 7" id="KW-1133">Transmembrane helix</keyword>
<keyword evidence="4 7" id="KW-0812">Transmembrane</keyword>
<evidence type="ECO:0000256" key="1">
    <source>
        <dbReference type="ARBA" id="ARBA00004651"/>
    </source>
</evidence>
<proteinExistence type="inferred from homology"/>
<dbReference type="PROSITE" id="PS50928">
    <property type="entry name" value="ABC_TM1"/>
    <property type="match status" value="1"/>
</dbReference>
<keyword evidence="3" id="KW-1003">Cell membrane</keyword>
<sequence>MAFPTSAPPLAATPEDASSRATVAVPLWVRAWRRFRANRLALLGLGYVVLLLGVALFADHLAPYSPVETFAGMRGRGPSVEHWLGFDHVGRDLLSRLIFGTRAALIVGLGATGIAVTVGVLVGSLSGYFGGWVDLLLSRLVDTLMAFPTLALLIMLAAVLGPSLLTTVTVIGLTSWAAYARVVRADVLSLRERDFVMAAYAGGAKSSHILWHHILPNVLGPVIVLGSLGVGSTIILESALSFLGLGIRPPAPSWGGILSDGRAYILTYPHIAIAPGVLIVLTVLAFNFIGDGLRDALDPRQRG</sequence>
<dbReference type="Gene3D" id="1.10.3720.10">
    <property type="entry name" value="MetI-like"/>
    <property type="match status" value="1"/>
</dbReference>
<keyword evidence="10" id="KW-1185">Reference proteome</keyword>
<dbReference type="InterPro" id="IPR000515">
    <property type="entry name" value="MetI-like"/>
</dbReference>
<gene>
    <name evidence="9" type="ORF">JX360_09030</name>
</gene>
<evidence type="ECO:0000256" key="6">
    <source>
        <dbReference type="ARBA" id="ARBA00023136"/>
    </source>
</evidence>
<evidence type="ECO:0000256" key="4">
    <source>
        <dbReference type="ARBA" id="ARBA00022692"/>
    </source>
</evidence>
<dbReference type="CDD" id="cd06261">
    <property type="entry name" value="TM_PBP2"/>
    <property type="match status" value="1"/>
</dbReference>
<dbReference type="InterPro" id="IPR025966">
    <property type="entry name" value="OppC_N"/>
</dbReference>
<evidence type="ECO:0000256" key="7">
    <source>
        <dbReference type="RuleBase" id="RU363032"/>
    </source>
</evidence>
<feature type="transmembrane region" description="Helical" evidence="7">
    <location>
        <begin position="103"/>
        <end position="128"/>
    </location>
</feature>
<feature type="transmembrane region" description="Helical" evidence="7">
    <location>
        <begin position="40"/>
        <end position="58"/>
    </location>
</feature>
<evidence type="ECO:0000313" key="10">
    <source>
        <dbReference type="Proteomes" id="UP000830835"/>
    </source>
</evidence>
<dbReference type="SUPFAM" id="SSF161098">
    <property type="entry name" value="MetI-like"/>
    <property type="match status" value="1"/>
</dbReference>
<keyword evidence="6 7" id="KW-0472">Membrane</keyword>
<comment type="subcellular location">
    <subcellularLocation>
        <location evidence="1 7">Cell membrane</location>
        <topology evidence="1 7">Multi-pass membrane protein</topology>
    </subcellularLocation>
</comment>
<protein>
    <submittedName>
        <fullName evidence="9">ABC transporter permease</fullName>
    </submittedName>
</protein>
<dbReference type="EMBL" id="JAFIRA010000020">
    <property type="protein sequence ID" value="MCJ2543046.1"/>
    <property type="molecule type" value="Genomic_DNA"/>
</dbReference>
<feature type="domain" description="ABC transmembrane type-1" evidence="8">
    <location>
        <begin position="101"/>
        <end position="290"/>
    </location>
</feature>
<dbReference type="Pfam" id="PF00528">
    <property type="entry name" value="BPD_transp_1"/>
    <property type="match status" value="1"/>
</dbReference>
<dbReference type="Pfam" id="PF12911">
    <property type="entry name" value="OppC_N"/>
    <property type="match status" value="1"/>
</dbReference>
<dbReference type="PANTHER" id="PTHR43386:SF1">
    <property type="entry name" value="D,D-DIPEPTIDE TRANSPORT SYSTEM PERMEASE PROTEIN DDPC-RELATED"/>
    <property type="match status" value="1"/>
</dbReference>
<dbReference type="Proteomes" id="UP000830835">
    <property type="component" value="Unassembled WGS sequence"/>
</dbReference>
<keyword evidence="2 7" id="KW-0813">Transport</keyword>
<comment type="similarity">
    <text evidence="7">Belongs to the binding-protein-dependent transport system permease family.</text>
</comment>
<evidence type="ECO:0000256" key="5">
    <source>
        <dbReference type="ARBA" id="ARBA00022989"/>
    </source>
</evidence>
<dbReference type="InterPro" id="IPR035906">
    <property type="entry name" value="MetI-like_sf"/>
</dbReference>
<name>A0ABT0CB84_THEVL</name>
<dbReference type="PANTHER" id="PTHR43386">
    <property type="entry name" value="OLIGOPEPTIDE TRANSPORT SYSTEM PERMEASE PROTEIN APPC"/>
    <property type="match status" value="1"/>
</dbReference>
<dbReference type="RefSeq" id="WP_244350323.1">
    <property type="nucleotide sequence ID" value="NZ_JAFIRA010000020.1"/>
</dbReference>
<feature type="transmembrane region" description="Helical" evidence="7">
    <location>
        <begin position="140"/>
        <end position="158"/>
    </location>
</feature>
<feature type="transmembrane region" description="Helical" evidence="7">
    <location>
        <begin position="164"/>
        <end position="183"/>
    </location>
</feature>
<reference evidence="9" key="1">
    <citation type="submission" date="2021-02" db="EMBL/GenBank/DDBJ databases">
        <title>The CRISPR/cas machinery reduction and long-range gene transfer in the hot spring cyanobacterium Synechococcus.</title>
        <authorList>
            <person name="Dvorak P."/>
            <person name="Jahodarova E."/>
            <person name="Hasler P."/>
            <person name="Poulickova A."/>
        </authorList>
    </citation>
    <scope>NUCLEOTIDE SEQUENCE</scope>
    <source>
        <strain evidence="9">Rupite</strain>
    </source>
</reference>
<dbReference type="InterPro" id="IPR050366">
    <property type="entry name" value="BP-dependent_transpt_permease"/>
</dbReference>
<feature type="transmembrane region" description="Helical" evidence="7">
    <location>
        <begin position="266"/>
        <end position="289"/>
    </location>
</feature>
<accession>A0ABT0CB84</accession>
<organism evidence="9 10">
    <name type="scientific">Thermostichus vulcanus str. 'Rupite'</name>
    <dbReference type="NCBI Taxonomy" id="2813851"/>
    <lineage>
        <taxon>Bacteria</taxon>
        <taxon>Bacillati</taxon>
        <taxon>Cyanobacteriota</taxon>
        <taxon>Cyanophyceae</taxon>
        <taxon>Thermostichales</taxon>
        <taxon>Thermostichaceae</taxon>
        <taxon>Thermostichus</taxon>
    </lineage>
</organism>
<feature type="transmembrane region" description="Helical" evidence="7">
    <location>
        <begin position="220"/>
        <end position="245"/>
    </location>
</feature>